<feature type="transmembrane region" description="Helical" evidence="1">
    <location>
        <begin position="29"/>
        <end position="47"/>
    </location>
</feature>
<keyword evidence="1" id="KW-0812">Transmembrane</keyword>
<dbReference type="AlphaFoldDB" id="A0A5C4RP91"/>
<dbReference type="Gene3D" id="1.20.1250.20">
    <property type="entry name" value="MFS general substrate transporter like domains"/>
    <property type="match status" value="1"/>
</dbReference>
<dbReference type="InterPro" id="IPR036259">
    <property type="entry name" value="MFS_trans_sf"/>
</dbReference>
<sequence>AGVFGWFGGDPAMVTSGTQQAPLWLQNAGFIWVPFIAASAFAAWFGMNDIASAKASFADQVVIFKRKHNWIMCWLYTGTFGSFIGYAAG</sequence>
<feature type="transmembrane region" description="Helical" evidence="1">
    <location>
        <begin position="68"/>
        <end position="88"/>
    </location>
</feature>
<keyword evidence="1" id="KW-1133">Transmembrane helix</keyword>
<evidence type="ECO:0000256" key="1">
    <source>
        <dbReference type="SAM" id="Phobius"/>
    </source>
</evidence>
<dbReference type="EMBL" id="VDCI01000060">
    <property type="protein sequence ID" value="TNJ32960.1"/>
    <property type="molecule type" value="Genomic_DNA"/>
</dbReference>
<protein>
    <submittedName>
        <fullName evidence="2">Uncharacterized protein</fullName>
    </submittedName>
</protein>
<keyword evidence="1" id="KW-0472">Membrane</keyword>
<gene>
    <name evidence="2" type="ORF">FGF68_10955</name>
</gene>
<feature type="non-terminal residue" evidence="2">
    <location>
        <position position="89"/>
    </location>
</feature>
<evidence type="ECO:0000313" key="3">
    <source>
        <dbReference type="Proteomes" id="UP000309544"/>
    </source>
</evidence>
<comment type="caution">
    <text evidence="2">The sequence shown here is derived from an EMBL/GenBank/DDBJ whole genome shotgun (WGS) entry which is preliminary data.</text>
</comment>
<evidence type="ECO:0000313" key="2">
    <source>
        <dbReference type="EMBL" id="TNJ32960.1"/>
    </source>
</evidence>
<accession>A0A5C4RP91</accession>
<organism evidence="2 3">
    <name type="scientific">Prosthecochloris vibrioformis</name>
    <name type="common">Chlorobium vibrioforme</name>
    <dbReference type="NCBI Taxonomy" id="1098"/>
    <lineage>
        <taxon>Bacteria</taxon>
        <taxon>Pseudomonadati</taxon>
        <taxon>Chlorobiota</taxon>
        <taxon>Chlorobiia</taxon>
        <taxon>Chlorobiales</taxon>
        <taxon>Chlorobiaceae</taxon>
        <taxon>Prosthecochloris</taxon>
    </lineage>
</organism>
<dbReference type="Proteomes" id="UP000309544">
    <property type="component" value="Unassembled WGS sequence"/>
</dbReference>
<name>A0A5C4RP91_PROVB</name>
<proteinExistence type="predicted"/>
<keyword evidence="3" id="KW-1185">Reference proteome</keyword>
<feature type="non-terminal residue" evidence="2">
    <location>
        <position position="1"/>
    </location>
</feature>
<reference evidence="2 3" key="1">
    <citation type="submission" date="2019-05" db="EMBL/GenBank/DDBJ databases">
        <title>Draft Whole-Genome sequence of the green sulfur bacterium Prosthecochloris vibrioformis DSM 260.</title>
        <authorList>
            <person name="Meyer T.E."/>
            <person name="Kyndt J.A."/>
        </authorList>
    </citation>
    <scope>NUCLEOTIDE SEQUENCE [LARGE SCALE GENOMIC DNA]</scope>
    <source>
        <strain evidence="2 3">DSM 260</strain>
    </source>
</reference>